<dbReference type="Proteomes" id="UP000007882">
    <property type="component" value="Chromosome"/>
</dbReference>
<gene>
    <name evidence="4" type="ordered locus">AMIS_54450</name>
</gene>
<dbReference type="GO" id="GO:0000160">
    <property type="term" value="P:phosphorelay signal transduction system"/>
    <property type="evidence" value="ECO:0007669"/>
    <property type="project" value="InterPro"/>
</dbReference>
<accession>I0HCC8</accession>
<dbReference type="eggNOG" id="COG0745">
    <property type="taxonomic scope" value="Bacteria"/>
</dbReference>
<dbReference type="HOGENOM" id="CLU_000445_69_17_11"/>
<dbReference type="InterPro" id="IPR001789">
    <property type="entry name" value="Sig_transdc_resp-reg_receiver"/>
</dbReference>
<dbReference type="AlphaFoldDB" id="I0HCC8"/>
<dbReference type="KEGG" id="ams:AMIS_54450"/>
<keyword evidence="5" id="KW-1185">Reference proteome</keyword>
<dbReference type="PANTHER" id="PTHR44591:SF3">
    <property type="entry name" value="RESPONSE REGULATORY DOMAIN-CONTAINING PROTEIN"/>
    <property type="match status" value="1"/>
</dbReference>
<dbReference type="SUPFAM" id="SSF52172">
    <property type="entry name" value="CheY-like"/>
    <property type="match status" value="1"/>
</dbReference>
<evidence type="ECO:0000259" key="3">
    <source>
        <dbReference type="PROSITE" id="PS50110"/>
    </source>
</evidence>
<reference evidence="4 5" key="1">
    <citation type="submission" date="2012-02" db="EMBL/GenBank/DDBJ databases">
        <title>Complete genome sequence of Actinoplanes missouriensis 431 (= NBRC 102363).</title>
        <authorList>
            <person name="Ohnishi Y."/>
            <person name="Ishikawa J."/>
            <person name="Sekine M."/>
            <person name="Hosoyama A."/>
            <person name="Harada T."/>
            <person name="Narita H."/>
            <person name="Hata T."/>
            <person name="Konno Y."/>
            <person name="Tutikane K."/>
            <person name="Fujita N."/>
            <person name="Horinouchi S."/>
            <person name="Hayakawa M."/>
        </authorList>
    </citation>
    <scope>NUCLEOTIDE SEQUENCE [LARGE SCALE GENOMIC DNA]</scope>
    <source>
        <strain evidence="5">ATCC 14538 / DSM 43046 / CBS 188.64 / JCM 3121 / NBRC 102363 / NCIMB 12654 / NRRL B-3342 / UNCC 431</strain>
    </source>
</reference>
<sequence length="160" mass="17167">MELAKKRWKSPFPGAPWLGIPTDNEVGPYAGEQGTRRAVIVVAEDHEDIRYVLKRSLERAGHRVVAAADGAAALEAVREHRPDLVVTDVDMPRMTGLDLCRAIRADDDLRHIPVVVASGSLLPGDESAEAAGASATLLKPFVPAQLLALIARLLDPAPRA</sequence>
<evidence type="ECO:0000313" key="5">
    <source>
        <dbReference type="Proteomes" id="UP000007882"/>
    </source>
</evidence>
<dbReference type="Gene3D" id="3.40.50.2300">
    <property type="match status" value="1"/>
</dbReference>
<evidence type="ECO:0000256" key="1">
    <source>
        <dbReference type="ARBA" id="ARBA00022553"/>
    </source>
</evidence>
<dbReference type="InterPro" id="IPR050595">
    <property type="entry name" value="Bact_response_regulator"/>
</dbReference>
<dbReference type="PROSITE" id="PS50110">
    <property type="entry name" value="RESPONSE_REGULATORY"/>
    <property type="match status" value="1"/>
</dbReference>
<proteinExistence type="predicted"/>
<name>I0HCC8_ACTM4</name>
<feature type="modified residue" description="4-aspartylphosphate" evidence="2">
    <location>
        <position position="88"/>
    </location>
</feature>
<evidence type="ECO:0000313" key="4">
    <source>
        <dbReference type="EMBL" id="BAL90665.1"/>
    </source>
</evidence>
<dbReference type="EMBL" id="AP012319">
    <property type="protein sequence ID" value="BAL90665.1"/>
    <property type="molecule type" value="Genomic_DNA"/>
</dbReference>
<keyword evidence="1 2" id="KW-0597">Phosphoprotein</keyword>
<organism evidence="4 5">
    <name type="scientific">Actinoplanes missouriensis (strain ATCC 14538 / DSM 43046 / CBS 188.64 / JCM 3121 / NBRC 102363 / NCIMB 12654 / NRRL B-3342 / UNCC 431)</name>
    <dbReference type="NCBI Taxonomy" id="512565"/>
    <lineage>
        <taxon>Bacteria</taxon>
        <taxon>Bacillati</taxon>
        <taxon>Actinomycetota</taxon>
        <taxon>Actinomycetes</taxon>
        <taxon>Micromonosporales</taxon>
        <taxon>Micromonosporaceae</taxon>
        <taxon>Actinoplanes</taxon>
    </lineage>
</organism>
<dbReference type="InterPro" id="IPR011006">
    <property type="entry name" value="CheY-like_superfamily"/>
</dbReference>
<dbReference type="Pfam" id="PF00072">
    <property type="entry name" value="Response_reg"/>
    <property type="match status" value="1"/>
</dbReference>
<feature type="domain" description="Response regulatory" evidence="3">
    <location>
        <begin position="39"/>
        <end position="154"/>
    </location>
</feature>
<dbReference type="PANTHER" id="PTHR44591">
    <property type="entry name" value="STRESS RESPONSE REGULATOR PROTEIN 1"/>
    <property type="match status" value="1"/>
</dbReference>
<protein>
    <submittedName>
        <fullName evidence="4">Putative response regulator receiver domain protein</fullName>
    </submittedName>
</protein>
<dbReference type="STRING" id="512565.AMIS_54450"/>
<dbReference type="CDD" id="cd00156">
    <property type="entry name" value="REC"/>
    <property type="match status" value="1"/>
</dbReference>
<dbReference type="SMART" id="SM00448">
    <property type="entry name" value="REC"/>
    <property type="match status" value="1"/>
</dbReference>
<dbReference type="PATRIC" id="fig|512565.3.peg.5439"/>
<evidence type="ECO:0000256" key="2">
    <source>
        <dbReference type="PROSITE-ProRule" id="PRU00169"/>
    </source>
</evidence>